<feature type="region of interest" description="Disordered" evidence="1">
    <location>
        <begin position="305"/>
        <end position="357"/>
    </location>
</feature>
<accession>A0A1I7RU19</accession>
<dbReference type="Proteomes" id="UP000659654">
    <property type="component" value="Unassembled WGS sequence"/>
</dbReference>
<gene>
    <name evidence="3" type="ORF">BXYJ_LOCUS15668</name>
</gene>
<feature type="compositionally biased region" description="Basic and acidic residues" evidence="1">
    <location>
        <begin position="306"/>
        <end position="327"/>
    </location>
</feature>
<sequence>MEEAAIRALVNSLLICSAAFEGLQPNAAELKVFEFKDGGIQLQTFNWNESFVSETVKIVFNGTIEGANVQMVVNGEKIELGGQVSSKDSDGIVKCPVAGDTNEIRVVTRSTLCDADYYAYRVQDKLYGLANKADKFSFIFGVDGSLIERVEMPLAVDDKLGVDQTRGTLVYKDGDGKCQELTAGPLDPPWEPKPCGGEMITLVANEASAWHHVQYLEVRHNCLNSTIPGDQLKNVYVRFLSYGDVESTTEFDPNLPLFSAVEKVYIGLAVAGVVLLVAISFLSGHYAVNRKKYAAWFRKRLGKKKMKEEETTDEETKQERKKMEKMRGEKKKKKKKEEETKKGPADEAKSASEEVQL</sequence>
<evidence type="ECO:0000313" key="3">
    <source>
        <dbReference type="EMBL" id="CAD5235577.1"/>
    </source>
</evidence>
<dbReference type="Proteomes" id="UP000095284">
    <property type="component" value="Unplaced"/>
</dbReference>
<dbReference type="Proteomes" id="UP000582659">
    <property type="component" value="Unassembled WGS sequence"/>
</dbReference>
<keyword evidence="2" id="KW-0472">Membrane</keyword>
<organism evidence="4 6">
    <name type="scientific">Bursaphelenchus xylophilus</name>
    <name type="common">Pinewood nematode worm</name>
    <name type="synonym">Aphelenchoides xylophilus</name>
    <dbReference type="NCBI Taxonomy" id="6326"/>
    <lineage>
        <taxon>Eukaryota</taxon>
        <taxon>Metazoa</taxon>
        <taxon>Ecdysozoa</taxon>
        <taxon>Nematoda</taxon>
        <taxon>Chromadorea</taxon>
        <taxon>Rhabditida</taxon>
        <taxon>Tylenchina</taxon>
        <taxon>Tylenchomorpha</taxon>
        <taxon>Aphelenchoidea</taxon>
        <taxon>Aphelenchoididae</taxon>
        <taxon>Bursaphelenchus</taxon>
    </lineage>
</organism>
<feature type="compositionally biased region" description="Basic and acidic residues" evidence="1">
    <location>
        <begin position="336"/>
        <end position="357"/>
    </location>
</feature>
<dbReference type="EMBL" id="CAJFDI010000006">
    <property type="protein sequence ID" value="CAD5235577.1"/>
    <property type="molecule type" value="Genomic_DNA"/>
</dbReference>
<reference evidence="3" key="2">
    <citation type="submission" date="2020-09" db="EMBL/GenBank/DDBJ databases">
        <authorList>
            <person name="Kikuchi T."/>
        </authorList>
    </citation>
    <scope>NUCLEOTIDE SEQUENCE</scope>
    <source>
        <strain evidence="3">Ka4C1</strain>
    </source>
</reference>
<dbReference type="SMR" id="A0A1I7RU19"/>
<evidence type="ECO:0000313" key="4">
    <source>
        <dbReference type="Proteomes" id="UP000095284"/>
    </source>
</evidence>
<evidence type="ECO:0000256" key="2">
    <source>
        <dbReference type="SAM" id="Phobius"/>
    </source>
</evidence>
<protein>
    <submittedName>
        <fullName evidence="3">(pine wood nematode) hypothetical protein</fullName>
    </submittedName>
</protein>
<keyword evidence="2" id="KW-1133">Transmembrane helix</keyword>
<dbReference type="WBParaSite" id="BXY_0422600.1">
    <property type="protein sequence ID" value="BXY_0422600.1"/>
    <property type="gene ID" value="BXY_0422600"/>
</dbReference>
<evidence type="ECO:0000313" key="5">
    <source>
        <dbReference type="Proteomes" id="UP000659654"/>
    </source>
</evidence>
<reference evidence="6" key="1">
    <citation type="submission" date="2016-11" db="UniProtKB">
        <authorList>
            <consortium name="WormBaseParasite"/>
        </authorList>
    </citation>
    <scope>IDENTIFICATION</scope>
</reference>
<dbReference type="EMBL" id="CAJFCV020000006">
    <property type="protein sequence ID" value="CAG9132015.1"/>
    <property type="molecule type" value="Genomic_DNA"/>
</dbReference>
<evidence type="ECO:0000313" key="6">
    <source>
        <dbReference type="WBParaSite" id="BXY_0422600.1"/>
    </source>
</evidence>
<feature type="transmembrane region" description="Helical" evidence="2">
    <location>
        <begin position="264"/>
        <end position="288"/>
    </location>
</feature>
<keyword evidence="5" id="KW-1185">Reference proteome</keyword>
<keyword evidence="2" id="KW-0812">Transmembrane</keyword>
<name>A0A1I7RU19_BURXY</name>
<evidence type="ECO:0000256" key="1">
    <source>
        <dbReference type="SAM" id="MobiDB-lite"/>
    </source>
</evidence>
<dbReference type="AlphaFoldDB" id="A0A1I7RU19"/>
<proteinExistence type="predicted"/>